<accession>A0A413E0N5</accession>
<dbReference type="EMBL" id="QSBD01000017">
    <property type="protein sequence ID" value="RGW96280.1"/>
    <property type="molecule type" value="Genomic_DNA"/>
</dbReference>
<evidence type="ECO:0000313" key="2">
    <source>
        <dbReference type="EMBL" id="RGW96280.1"/>
    </source>
</evidence>
<reference evidence="2 3" key="1">
    <citation type="submission" date="2018-08" db="EMBL/GenBank/DDBJ databases">
        <title>A genome reference for cultivated species of the human gut microbiota.</title>
        <authorList>
            <person name="Zou Y."/>
            <person name="Xue W."/>
            <person name="Luo G."/>
        </authorList>
    </citation>
    <scope>NUCLEOTIDE SEQUENCE [LARGE SCALE GENOMIC DNA]</scope>
    <source>
        <strain evidence="2 3">AF05-4</strain>
    </source>
</reference>
<dbReference type="RefSeq" id="WP_117902399.1">
    <property type="nucleotide sequence ID" value="NZ_QSBD01000017.1"/>
</dbReference>
<keyword evidence="1" id="KW-0732">Signal</keyword>
<sequence length="743" mass="83651">MKQKIFIALYCLLSVFVITACSDDDENIRPVDPDELLFKVTELEASTTSYTFQIDVSSNRIPYLCLYVDKEVIDKIPRPELHNYLMEDLKKQAEAKGVAFEEYLGTISHRVSISKHTISNLLAGKMYELVLFGINGTEAAKKPHCHYFQTWKVDPISCNFDVQVDVSGKNPIIDVKPENKETQWYCCVIDRPTFDAAKAQGMNEALILQSYFSQELDYYLGMMAPDGNVTQEILDEVLAMLLRTGDQQLELSGSGILADTEYIWMGIAVYVTSDYELMFISDITMKSFKTKPAEMKETTFELEVDNIRQTKAHVKITPSDLKQVYVCRIEELNPTTEKMSPDELARHIVATNPWIQFEAQAHGVIEYENRGLIPGTKHCMVAFGYEGGICTKVARRDFDPAPPADPNTVEFEVETLNVTSDEISLKVTPSEESVYYIPLLYPASEDKEVIKGRLMSSWNQVLYQTQQQLNPYATIWTIIAQSAYLGTESMSYSDMIPGEKYTLMILTFNKEGICSDKDFRENFVTIPGLSSTTKVDGMKTFGIFNGDDEKGDIFGQPEATKGRAIIALSFNSTPDVKEAFSSSGFNEPTLDELDPNQLPDSEIISSSALNWSSMDARRPHMFLVADWGADLIAYSFGVNEKGERGTIARAQIPVPSQNNVGNIQDLKDLVDELNGKSASAFMKPEMPAWEKSKKEIDIRKCMGTRLDNDGQEVKVPLRPEEPKKMSMKQVWGKKFYLPVANPI</sequence>
<organism evidence="2 3">
    <name type="scientific">Bacteroides stercoris</name>
    <dbReference type="NCBI Taxonomy" id="46506"/>
    <lineage>
        <taxon>Bacteria</taxon>
        <taxon>Pseudomonadati</taxon>
        <taxon>Bacteroidota</taxon>
        <taxon>Bacteroidia</taxon>
        <taxon>Bacteroidales</taxon>
        <taxon>Bacteroidaceae</taxon>
        <taxon>Bacteroides</taxon>
    </lineage>
</organism>
<dbReference type="Proteomes" id="UP000284777">
    <property type="component" value="Unassembled WGS sequence"/>
</dbReference>
<feature type="signal peptide" evidence="1">
    <location>
        <begin position="1"/>
        <end position="22"/>
    </location>
</feature>
<proteinExistence type="predicted"/>
<evidence type="ECO:0000313" key="3">
    <source>
        <dbReference type="Proteomes" id="UP000284777"/>
    </source>
</evidence>
<comment type="caution">
    <text evidence="2">The sequence shown here is derived from an EMBL/GenBank/DDBJ whole genome shotgun (WGS) entry which is preliminary data.</text>
</comment>
<evidence type="ECO:0000256" key="1">
    <source>
        <dbReference type="SAM" id="SignalP"/>
    </source>
</evidence>
<name>A0A413E0N5_BACSE</name>
<evidence type="ECO:0008006" key="4">
    <source>
        <dbReference type="Google" id="ProtNLM"/>
    </source>
</evidence>
<protein>
    <recommendedName>
        <fullName evidence="4">DUF4906 domain-containing protein</fullName>
    </recommendedName>
</protein>
<dbReference type="PROSITE" id="PS51257">
    <property type="entry name" value="PROKAR_LIPOPROTEIN"/>
    <property type="match status" value="1"/>
</dbReference>
<dbReference type="AlphaFoldDB" id="A0A413E0N5"/>
<gene>
    <name evidence="2" type="ORF">DWV41_11300</name>
</gene>
<feature type="chain" id="PRO_5019066939" description="DUF4906 domain-containing protein" evidence="1">
    <location>
        <begin position="23"/>
        <end position="743"/>
    </location>
</feature>